<dbReference type="GO" id="GO:0003779">
    <property type="term" value="F:actin binding"/>
    <property type="evidence" value="ECO:0007669"/>
    <property type="project" value="UniProtKB-KW"/>
</dbReference>
<feature type="compositionally biased region" description="Low complexity" evidence="11">
    <location>
        <begin position="1125"/>
        <end position="1135"/>
    </location>
</feature>
<dbReference type="GO" id="GO:0003924">
    <property type="term" value="F:GTPase activity"/>
    <property type="evidence" value="ECO:0007669"/>
    <property type="project" value="InterPro"/>
</dbReference>
<organism evidence="13 14">
    <name type="scientific">Thecamonas trahens ATCC 50062</name>
    <dbReference type="NCBI Taxonomy" id="461836"/>
    <lineage>
        <taxon>Eukaryota</taxon>
        <taxon>Apusozoa</taxon>
        <taxon>Apusomonadida</taxon>
        <taxon>Apusomonadidae</taxon>
        <taxon>Thecamonas</taxon>
    </lineage>
</organism>
<dbReference type="SUPFAM" id="SSF50978">
    <property type="entry name" value="WD40 repeat-like"/>
    <property type="match status" value="2"/>
</dbReference>
<name>A0A0L0DFB8_THETB</name>
<dbReference type="eggNOG" id="KOG1445">
    <property type="taxonomic scope" value="Eukaryota"/>
</dbReference>
<reference evidence="13 14" key="1">
    <citation type="submission" date="2010-05" db="EMBL/GenBank/DDBJ databases">
        <title>The Genome Sequence of Thecamonas trahens ATCC 50062.</title>
        <authorList>
            <consortium name="The Broad Institute Genome Sequencing Platform"/>
            <person name="Russ C."/>
            <person name="Cuomo C."/>
            <person name="Shea T."/>
            <person name="Young S.K."/>
            <person name="Zeng Q."/>
            <person name="Koehrsen M."/>
            <person name="Haas B."/>
            <person name="Borodovsky M."/>
            <person name="Guigo R."/>
            <person name="Alvarado L."/>
            <person name="Berlin A."/>
            <person name="Bochicchio J."/>
            <person name="Borenstein D."/>
            <person name="Chapman S."/>
            <person name="Chen Z."/>
            <person name="Freedman E."/>
            <person name="Gellesch M."/>
            <person name="Goldberg J."/>
            <person name="Griggs A."/>
            <person name="Gujja S."/>
            <person name="Heilman E."/>
            <person name="Heiman D."/>
            <person name="Hepburn T."/>
            <person name="Howarth C."/>
            <person name="Jen D."/>
            <person name="Larson L."/>
            <person name="Mehta T."/>
            <person name="Park D."/>
            <person name="Pearson M."/>
            <person name="Roberts A."/>
            <person name="Saif S."/>
            <person name="Shenoy N."/>
            <person name="Sisk P."/>
            <person name="Stolte C."/>
            <person name="Sykes S."/>
            <person name="Thomson T."/>
            <person name="Walk T."/>
            <person name="White J."/>
            <person name="Yandava C."/>
            <person name="Burger G."/>
            <person name="Gray M.W."/>
            <person name="Holland P.W.H."/>
            <person name="King N."/>
            <person name="Lang F.B.F."/>
            <person name="Roger A.J."/>
            <person name="Ruiz-Trillo I."/>
            <person name="Lander E."/>
            <person name="Nusbaum C."/>
        </authorList>
    </citation>
    <scope>NUCLEOTIDE SEQUENCE [LARGE SCALE GENOMIC DNA]</scope>
    <source>
        <strain evidence="13 14">ATCC 50062</strain>
    </source>
</reference>
<feature type="repeat" description="WD" evidence="9">
    <location>
        <begin position="824"/>
        <end position="866"/>
    </location>
</feature>
<gene>
    <name evidence="13" type="ORF">AMSG_12025</name>
</gene>
<feature type="compositionally biased region" description="Low complexity" evidence="11">
    <location>
        <begin position="1097"/>
        <end position="1116"/>
    </location>
</feature>
<dbReference type="SUPFAM" id="SSF52540">
    <property type="entry name" value="P-loop containing nucleoside triphosphate hydrolases"/>
    <property type="match status" value="1"/>
</dbReference>
<evidence type="ECO:0000256" key="5">
    <source>
        <dbReference type="ARBA" id="ARBA00022737"/>
    </source>
</evidence>
<dbReference type="PANTHER" id="PTHR10856:SF20">
    <property type="entry name" value="CORONIN-7"/>
    <property type="match status" value="1"/>
</dbReference>
<dbReference type="InterPro" id="IPR000375">
    <property type="entry name" value="Dynamin_stalk"/>
</dbReference>
<comment type="similarity">
    <text evidence="2 10">Belongs to the WD repeat coronin family.</text>
</comment>
<dbReference type="CDD" id="cd08771">
    <property type="entry name" value="DLP_1"/>
    <property type="match status" value="1"/>
</dbReference>
<comment type="subcellular location">
    <subcellularLocation>
        <location evidence="1">Cytoplasm</location>
    </subcellularLocation>
</comment>
<dbReference type="GO" id="GO:0005737">
    <property type="term" value="C:cytoplasm"/>
    <property type="evidence" value="ECO:0007669"/>
    <property type="project" value="UniProtKB-SubCell"/>
</dbReference>
<dbReference type="PROSITE" id="PS50294">
    <property type="entry name" value="WD_REPEATS_REGION"/>
    <property type="match status" value="3"/>
</dbReference>
<evidence type="ECO:0000256" key="9">
    <source>
        <dbReference type="PROSITE-ProRule" id="PRU00221"/>
    </source>
</evidence>
<proteinExistence type="inferred from homology"/>
<evidence type="ECO:0000256" key="11">
    <source>
        <dbReference type="SAM" id="MobiDB-lite"/>
    </source>
</evidence>
<feature type="region of interest" description="Disordered" evidence="11">
    <location>
        <begin position="1092"/>
        <end position="1194"/>
    </location>
</feature>
<evidence type="ECO:0000313" key="13">
    <source>
        <dbReference type="EMBL" id="KNC51042.1"/>
    </source>
</evidence>
<dbReference type="InterPro" id="IPR022812">
    <property type="entry name" value="Dynamin"/>
</dbReference>
<dbReference type="PRINTS" id="PR00320">
    <property type="entry name" value="GPROTEINBRPT"/>
</dbReference>
<feature type="region of interest" description="Disordered" evidence="11">
    <location>
        <begin position="1629"/>
        <end position="1658"/>
    </location>
</feature>
<dbReference type="InterPro" id="IPR015505">
    <property type="entry name" value="Coronin"/>
</dbReference>
<dbReference type="InterPro" id="IPR020472">
    <property type="entry name" value="WD40_PAC1"/>
</dbReference>
<dbReference type="PRINTS" id="PR00195">
    <property type="entry name" value="DYNAMIN"/>
</dbReference>
<dbReference type="InterPro" id="IPR036322">
    <property type="entry name" value="WD40_repeat_dom_sf"/>
</dbReference>
<feature type="compositionally biased region" description="Low complexity" evidence="11">
    <location>
        <begin position="1640"/>
        <end position="1652"/>
    </location>
</feature>
<dbReference type="InterPro" id="IPR015943">
    <property type="entry name" value="WD40/YVTN_repeat-like_dom_sf"/>
</dbReference>
<protein>
    <recommendedName>
        <fullName evidence="10">Coronin</fullName>
    </recommendedName>
</protein>
<dbReference type="SMART" id="SM01166">
    <property type="entry name" value="DUF1899"/>
    <property type="match status" value="2"/>
</dbReference>
<dbReference type="InterPro" id="IPR019775">
    <property type="entry name" value="WD40_repeat_CS"/>
</dbReference>
<dbReference type="PROSITE" id="PS51718">
    <property type="entry name" value="G_DYNAMIN_2"/>
    <property type="match status" value="1"/>
</dbReference>
<keyword evidence="8" id="KW-0009">Actin-binding</keyword>
<dbReference type="SMART" id="SM00053">
    <property type="entry name" value="DYNc"/>
    <property type="match status" value="1"/>
</dbReference>
<dbReference type="OrthoDB" id="347435at2759"/>
<dbReference type="SMART" id="SM00320">
    <property type="entry name" value="WD40"/>
    <property type="match status" value="8"/>
</dbReference>
<feature type="repeat" description="WD" evidence="9">
    <location>
        <begin position="776"/>
        <end position="818"/>
    </location>
</feature>
<evidence type="ECO:0000256" key="4">
    <source>
        <dbReference type="ARBA" id="ARBA00022574"/>
    </source>
</evidence>
<dbReference type="GeneID" id="25569940"/>
<dbReference type="eggNOG" id="KOG0303">
    <property type="taxonomic scope" value="Eukaryota"/>
</dbReference>
<dbReference type="Pfam" id="PF01031">
    <property type="entry name" value="Dynamin_M"/>
    <property type="match status" value="1"/>
</dbReference>
<feature type="repeat" description="WD" evidence="9">
    <location>
        <begin position="1323"/>
        <end position="1365"/>
    </location>
</feature>
<feature type="compositionally biased region" description="Gly residues" evidence="11">
    <location>
        <begin position="1136"/>
        <end position="1160"/>
    </location>
</feature>
<evidence type="ECO:0000256" key="2">
    <source>
        <dbReference type="ARBA" id="ARBA00009482"/>
    </source>
</evidence>
<keyword evidence="6" id="KW-0547">Nucleotide-binding</keyword>
<feature type="domain" description="Dynamin-type G" evidence="12">
    <location>
        <begin position="61"/>
        <end position="321"/>
    </location>
</feature>
<keyword evidence="5 10" id="KW-0677">Repeat</keyword>
<dbReference type="PROSITE" id="PS50082">
    <property type="entry name" value="WD_REPEATS_2"/>
    <property type="match status" value="4"/>
</dbReference>
<dbReference type="PANTHER" id="PTHR10856">
    <property type="entry name" value="CORONIN"/>
    <property type="match status" value="1"/>
</dbReference>
<dbReference type="InterPro" id="IPR045063">
    <property type="entry name" value="Dynamin_N"/>
</dbReference>
<dbReference type="PROSITE" id="PS00678">
    <property type="entry name" value="WD_REPEATS_1"/>
    <property type="match status" value="4"/>
</dbReference>
<dbReference type="GO" id="GO:0005525">
    <property type="term" value="F:GTP binding"/>
    <property type="evidence" value="ECO:0007669"/>
    <property type="project" value="InterPro"/>
</dbReference>
<keyword evidence="4 9" id="KW-0853">WD repeat</keyword>
<dbReference type="InterPro" id="IPR030381">
    <property type="entry name" value="G_DYNAMIN_dom"/>
</dbReference>
<evidence type="ECO:0000256" key="10">
    <source>
        <dbReference type="RuleBase" id="RU280818"/>
    </source>
</evidence>
<evidence type="ECO:0000256" key="7">
    <source>
        <dbReference type="ARBA" id="ARBA00023134"/>
    </source>
</evidence>
<feature type="compositionally biased region" description="Basic and acidic residues" evidence="11">
    <location>
        <begin position="1171"/>
        <end position="1185"/>
    </location>
</feature>
<dbReference type="Pfam" id="PF00400">
    <property type="entry name" value="WD40"/>
    <property type="match status" value="4"/>
</dbReference>
<dbReference type="EMBL" id="GL349464">
    <property type="protein sequence ID" value="KNC51042.1"/>
    <property type="molecule type" value="Genomic_DNA"/>
</dbReference>
<dbReference type="Proteomes" id="UP000054408">
    <property type="component" value="Unassembled WGS sequence"/>
</dbReference>
<evidence type="ECO:0000256" key="6">
    <source>
        <dbReference type="ARBA" id="ARBA00022741"/>
    </source>
</evidence>
<dbReference type="InterPro" id="IPR027417">
    <property type="entry name" value="P-loop_NTPase"/>
</dbReference>
<dbReference type="Pfam" id="PF08953">
    <property type="entry name" value="DUF1899"/>
    <property type="match status" value="1"/>
</dbReference>
<keyword evidence="7" id="KW-0342">GTP-binding</keyword>
<evidence type="ECO:0000259" key="12">
    <source>
        <dbReference type="PROSITE" id="PS51718"/>
    </source>
</evidence>
<evidence type="ECO:0000313" key="14">
    <source>
        <dbReference type="Proteomes" id="UP000054408"/>
    </source>
</evidence>
<dbReference type="RefSeq" id="XP_013756556.1">
    <property type="nucleotide sequence ID" value="XM_013901102.1"/>
</dbReference>
<accession>A0A0L0DFB8</accession>
<keyword evidence="14" id="KW-1185">Reference proteome</keyword>
<dbReference type="InterPro" id="IPR001401">
    <property type="entry name" value="Dynamin_GTPase"/>
</dbReference>
<evidence type="ECO:0000256" key="1">
    <source>
        <dbReference type="ARBA" id="ARBA00004496"/>
    </source>
</evidence>
<evidence type="ECO:0000256" key="3">
    <source>
        <dbReference type="ARBA" id="ARBA00022490"/>
    </source>
</evidence>
<dbReference type="Pfam" id="PF16300">
    <property type="entry name" value="WD40_4"/>
    <property type="match status" value="2"/>
</dbReference>
<keyword evidence="3" id="KW-0963">Cytoplasm</keyword>
<dbReference type="SMART" id="SM01167">
    <property type="entry name" value="DUF1900"/>
    <property type="match status" value="2"/>
</dbReference>
<dbReference type="eggNOG" id="KOG0446">
    <property type="taxonomic scope" value="Eukaryota"/>
</dbReference>
<feature type="repeat" description="WD" evidence="9">
    <location>
        <begin position="1273"/>
        <end position="1307"/>
    </location>
</feature>
<dbReference type="InterPro" id="IPR015048">
    <property type="entry name" value="DUF1899"/>
</dbReference>
<sequence>MLAGATGIAAAAGWQRTFAARRTKKKSAGVAKEAVYNETDPEAVIPTLVRLEKVLGKEKAKLELPKIVVVGNQSSGKSSVLEAVAGFDFLPKSTSMCTTRPLELNLLRSDSGTWAEFDDGRKIFDFEQVEAILREKNQDEEFSELPVTMSIYAPHVYNVSLIDLPGYIHAVRAGQSPELPERIAALCQKYISDPNNIIVAVASAADDVAMSMGIKNAQAVDANMDRSLGVLTKMDLIKSRKHIHSILRNEDYPLGLGYVGVRCRSQKELEDGKSFDDVLRIEEAFIRRAKLRDVGDLRLGIPTLRRVLSEEQLNKVAADFPRILAELDQHIDDVAKDEQFLLAISAETDLRNIARELEKLVLKFSPLSPERLEFEAQVRDTIGDIVHNAWFDAMDKFFEFSDPPSPLASPQLSARLTEAYKPTNDELHVQKTARRALTDVDFEPESHFVDRRGKFERALVFGTGTPDKIDDATLARLGDHALIDGALAPFYKYVFPENANRARPVWQEALEDSVDAVLSDAHLVDRCRRATVDQLLEFVDRTAHAGTGRESRLALHFFRYLVKRISTEINSDGLSSHIEGMIAREKRATVSYPVLMAETAELLRSPKTETGLGFWGALTNSAKWPLVIPLYGQVFTSAYFGAVIDRSTSDVFRSLAVEMLNPLIIEAIHYSLNLFKGHKIRRESKRQLQYLNQLKKYRAIIASAQARYTPSKPAPGSASSSSSYSELRTTSLAGDCNEVAASGKYVAFGGSSARSISFLPVGGSGRFGSGQGVPGVAGHSRNISALDFSPFHDALLVTAAEDGSVKIWELGEGKASVSETASAWSASQKRIQALAFNPVADGVLATAAADGVVKVWDVNAEAELCAAPSIECQPQSLAWDYAGATLVVTAKDKTVRVYDLRASADGPVASGPGHDGIKATRVTWMGDSSRFVTTGFDKYRSREVRVYDMASSLDAPISKTKMDSSSGILMPLYDADTKLLFLGGKGDVALRFYEDDGGKLLEAGSVGSREQISGLALAPKRVLNVWDCEVARVLKLTAAGAVVPVSYKVPRKSYAKFHPELYPETRGTTPGATAPEWASGANGSVALVSLQPEGERPTPSLPSSSMKSTSSGKTNSAGKTPPPVAARAPVARKWGAGSGGGGSKWGAGGSGGGGGSGGSKWGAKRSSWSLKAKEEAPAESEKESDPDAPPEGMREVVVPKNVVRVSKFRHIVGSETKKELWTTGLRINDNFSVDSSMVAASDALVAVPWKGAGGVIGVFPRSHVGRVDVDMPTISQSSIFNAFDFSPFNGNLLATGSDDGRVGLWEIPSTGLAAPLTEASATMEGHRHRVTWLTWAPYVENLLATGSFDSTVRLWDVEQQACLVSMDSFEAEPTGVAFAYDSATIASSARDKKLRLHDPRADGSVVASVADAHVGVKPFKLVWLGAGDKLATVGFGERSKREIKVWDMRALDAPVATKPLTTSSNLALPFYDVQTGVLFLAGKGDGSINTFEINEKGIHELAPYTATNPQSGLALLPKSCVDVAACEFASFVKLSGSAISSVTFKVPRSRKELFQDDVFVPVPGFEPAATAAVFLDAVPGAPPLHDMRPEGMPLLSEAAPTTKKPVRKWVPTTVEKVDTRSAKDKLMDSFESKLNPYQEDASSSRPAANRDAAAAEDW</sequence>
<dbReference type="Pfam" id="PF00350">
    <property type="entry name" value="Dynamin_N"/>
    <property type="match status" value="1"/>
</dbReference>
<dbReference type="Gene3D" id="3.40.50.300">
    <property type="entry name" value="P-loop containing nucleotide triphosphate hydrolases"/>
    <property type="match status" value="1"/>
</dbReference>
<evidence type="ECO:0000256" key="8">
    <source>
        <dbReference type="ARBA" id="ARBA00023203"/>
    </source>
</evidence>
<dbReference type="Gene3D" id="2.130.10.10">
    <property type="entry name" value="YVTN repeat-like/Quinoprotein amine dehydrogenase"/>
    <property type="match status" value="2"/>
</dbReference>
<dbReference type="InterPro" id="IPR001680">
    <property type="entry name" value="WD40_rpt"/>
</dbReference>